<dbReference type="AlphaFoldDB" id="A0AAN7JJB8"/>
<feature type="compositionally biased region" description="Basic and acidic residues" evidence="1">
    <location>
        <begin position="66"/>
        <end position="85"/>
    </location>
</feature>
<dbReference type="Proteomes" id="UP001345219">
    <property type="component" value="Chromosome 10"/>
</dbReference>
<keyword evidence="3" id="KW-1185">Reference proteome</keyword>
<organism evidence="2 3">
    <name type="scientific">Trapa incisa</name>
    <dbReference type="NCBI Taxonomy" id="236973"/>
    <lineage>
        <taxon>Eukaryota</taxon>
        <taxon>Viridiplantae</taxon>
        <taxon>Streptophyta</taxon>
        <taxon>Embryophyta</taxon>
        <taxon>Tracheophyta</taxon>
        <taxon>Spermatophyta</taxon>
        <taxon>Magnoliopsida</taxon>
        <taxon>eudicotyledons</taxon>
        <taxon>Gunneridae</taxon>
        <taxon>Pentapetalae</taxon>
        <taxon>rosids</taxon>
        <taxon>malvids</taxon>
        <taxon>Myrtales</taxon>
        <taxon>Lythraceae</taxon>
        <taxon>Trapa</taxon>
    </lineage>
</organism>
<name>A0AAN7JJB8_9MYRT</name>
<sequence length="141" mass="15469">MLMANSSGASHAHRTRVQDALQVHRLREALSGSMQPRRPERPAATPDDRAGALLGAAPAEDSTLGELRRRILLPKDEQRDPERRHVPPGQLRFVKEGEQGAEARDLEDEGEAQRAREGADGDEAGDGGQSREREDSAEFDL</sequence>
<feature type="region of interest" description="Disordered" evidence="1">
    <location>
        <begin position="25"/>
        <end position="141"/>
    </location>
</feature>
<accession>A0AAN7JJB8</accession>
<evidence type="ECO:0000313" key="3">
    <source>
        <dbReference type="Proteomes" id="UP001345219"/>
    </source>
</evidence>
<feature type="compositionally biased region" description="Basic and acidic residues" evidence="1">
    <location>
        <begin position="129"/>
        <end position="141"/>
    </location>
</feature>
<evidence type="ECO:0000256" key="1">
    <source>
        <dbReference type="SAM" id="MobiDB-lite"/>
    </source>
</evidence>
<dbReference type="EMBL" id="JAXIOK010000021">
    <property type="protein sequence ID" value="KAK4745897.1"/>
    <property type="molecule type" value="Genomic_DNA"/>
</dbReference>
<gene>
    <name evidence="2" type="ORF">SAY87_012209</name>
</gene>
<feature type="compositionally biased region" description="Basic and acidic residues" evidence="1">
    <location>
        <begin position="37"/>
        <end position="50"/>
    </location>
</feature>
<feature type="compositionally biased region" description="Basic and acidic residues" evidence="1">
    <location>
        <begin position="93"/>
        <end position="104"/>
    </location>
</feature>
<protein>
    <submittedName>
        <fullName evidence="2">Uncharacterized protein</fullName>
    </submittedName>
</protein>
<reference evidence="2 3" key="1">
    <citation type="journal article" date="2023" name="Hortic Res">
        <title>Pangenome of water caltrop reveals structural variations and asymmetric subgenome divergence after allopolyploidization.</title>
        <authorList>
            <person name="Zhang X."/>
            <person name="Chen Y."/>
            <person name="Wang L."/>
            <person name="Yuan Y."/>
            <person name="Fang M."/>
            <person name="Shi L."/>
            <person name="Lu R."/>
            <person name="Comes H.P."/>
            <person name="Ma Y."/>
            <person name="Chen Y."/>
            <person name="Huang G."/>
            <person name="Zhou Y."/>
            <person name="Zheng Z."/>
            <person name="Qiu Y."/>
        </authorList>
    </citation>
    <scope>NUCLEOTIDE SEQUENCE [LARGE SCALE GENOMIC DNA]</scope>
    <source>
        <tissue evidence="2">Roots</tissue>
    </source>
</reference>
<comment type="caution">
    <text evidence="2">The sequence shown here is derived from an EMBL/GenBank/DDBJ whole genome shotgun (WGS) entry which is preliminary data.</text>
</comment>
<proteinExistence type="predicted"/>
<evidence type="ECO:0000313" key="2">
    <source>
        <dbReference type="EMBL" id="KAK4745897.1"/>
    </source>
</evidence>